<sequence length="922" mass="104164">MRRKEILSLMVMMTLVFQMVAIGASKERVHVFASFRGNGQDGLHLAYSRDGLEWKALMGDRSFLKPQVGGKLMRDPCIIQGPDGLFHMVWTTGWWDKTIGIAHSKDLITWSEQKVIGVMEHEPKAKNCWAPEITWDPDDQQYVIYWATSIPGKFTETLKRAGGGNHRMYYTTTKDFKTYTKSQVFYEPGFSVIDSTIIHNGDHYVMIFKNESGNPAEKNLRIAVSDKVTGPWSKGAKPFSPKGLWVEGPTCTKVGDYWYVYYDVYRKHRYGALKTKDFKNWEDISSEIRYPKGLRHGTIFTISEKHFNDLQEYKGPPPVKEPLQNGSFEITTKGNPRDWSPVTWRGKSEQKFALNQGRSDSGCVLIKSASGADAAWSTQVAVSPQSRYRLSGWIQTQNVVPGSGHGALLNIHNLSHVKTTAVTATTKWKKVQVDFETNDESEITINALLGGWGTSTGTAWYDDIHVEYLGEKKQPALNWPTPSVNPVIPDCAADPSISEFDGVYYLTATTDDCPRPSLGHWQNGPAVVWKSTDLVNWSFQGHAMPETNDKLYWAPSRIIKRDDTYLLYPTIDKKIRVAAASSPEGPFRLIAGTDKTPLLNTIDAEVYVDDDGKGYLFSNHRKVWRMNDDFTAVSGDPISIPTQRKGYSEGPIMFKRKGIYYYLYTLGAHESYHYAYCMSRTSPLGPFETPVVDVIAKSNAVSGIHGPGHGTVFSPSDSENYYFVYLEYGRGGVTRQISIDQLKFNEDGTIQPVKLTTTGIQPLINANAKHETVTGINLATKKEVIVSASSSRAPVSVYGRRDRKRLIRKQDHLPTCAVDQSNFTRWQPEEQDKASWLMVDLGKPYTVQRSELSLYRPTLGHAYRLEVSMDGKSWKTITQPKERQIKSPQTDDFDVRARYWRLSIQAGHQGVWEWKLLANTHP</sequence>
<dbReference type="InterPro" id="IPR008979">
    <property type="entry name" value="Galactose-bd-like_sf"/>
</dbReference>
<dbReference type="SUPFAM" id="SSF75005">
    <property type="entry name" value="Arabinanase/levansucrase/invertase"/>
    <property type="match status" value="2"/>
</dbReference>
<keyword evidence="3 8" id="KW-0378">Hydrolase</keyword>
<dbReference type="InterPro" id="IPR023296">
    <property type="entry name" value="Glyco_hydro_beta-prop_sf"/>
</dbReference>
<dbReference type="Pfam" id="PF04616">
    <property type="entry name" value="Glyco_hydro_43"/>
    <property type="match status" value="2"/>
</dbReference>
<comment type="caution">
    <text evidence="8">The sequence shown here is derived from an EMBL/GenBank/DDBJ whole genome shotgun (WGS) entry which is preliminary data.</text>
</comment>
<dbReference type="PANTHER" id="PTHR43301:SF3">
    <property type="entry name" value="ARABINAN ENDO-1,5-ALPHA-L-ARABINOSIDASE A-RELATED"/>
    <property type="match status" value="1"/>
</dbReference>
<dbReference type="EMBL" id="JACBAZ010000003">
    <property type="protein sequence ID" value="NWK55627.1"/>
    <property type="molecule type" value="Genomic_DNA"/>
</dbReference>
<dbReference type="Gene3D" id="2.60.120.260">
    <property type="entry name" value="Galactose-binding domain-like"/>
    <property type="match status" value="2"/>
</dbReference>
<reference evidence="8 9" key="1">
    <citation type="submission" date="2020-07" db="EMBL/GenBank/DDBJ databases">
        <title>Roseicoccus Jingziensis gen. nov., sp. nov., isolated from coastal seawater.</title>
        <authorList>
            <person name="Feng X."/>
        </authorList>
    </citation>
    <scope>NUCLEOTIDE SEQUENCE [LARGE SCALE GENOMIC DNA]</scope>
    <source>
        <strain evidence="8 9">N1E253</strain>
    </source>
</reference>
<dbReference type="RefSeq" id="WP_178932174.1">
    <property type="nucleotide sequence ID" value="NZ_JACBAZ010000003.1"/>
</dbReference>
<feature type="active site" description="Proton donor" evidence="5">
    <location>
        <position position="649"/>
    </location>
</feature>
<dbReference type="AlphaFoldDB" id="A0A851GKK8"/>
<dbReference type="Pfam" id="PF00754">
    <property type="entry name" value="F5_F8_type_C"/>
    <property type="match status" value="1"/>
</dbReference>
<evidence type="ECO:0000256" key="2">
    <source>
        <dbReference type="ARBA" id="ARBA00009865"/>
    </source>
</evidence>
<dbReference type="PROSITE" id="PS50022">
    <property type="entry name" value="FA58C_3"/>
    <property type="match status" value="1"/>
</dbReference>
<name>A0A851GKK8_9BACT</name>
<dbReference type="GO" id="GO:0004553">
    <property type="term" value="F:hydrolase activity, hydrolyzing O-glycosyl compounds"/>
    <property type="evidence" value="ECO:0007669"/>
    <property type="project" value="InterPro"/>
</dbReference>
<dbReference type="PANTHER" id="PTHR43301">
    <property type="entry name" value="ARABINAN ENDO-1,5-ALPHA-L-ARABINOSIDASE"/>
    <property type="match status" value="1"/>
</dbReference>
<keyword evidence="4" id="KW-0326">Glycosidase</keyword>
<evidence type="ECO:0000313" key="8">
    <source>
        <dbReference type="EMBL" id="NWK55627.1"/>
    </source>
</evidence>
<dbReference type="InterPro" id="IPR000421">
    <property type="entry name" value="FA58C"/>
</dbReference>
<accession>A0A851GKK8</accession>
<evidence type="ECO:0000256" key="3">
    <source>
        <dbReference type="ARBA" id="ARBA00022801"/>
    </source>
</evidence>
<dbReference type="SUPFAM" id="SSF49785">
    <property type="entry name" value="Galactose-binding domain-like"/>
    <property type="match status" value="1"/>
</dbReference>
<comment type="pathway">
    <text evidence="1">Glycan metabolism; L-arabinan degradation.</text>
</comment>
<protein>
    <submittedName>
        <fullName evidence="8">Family 43 glycosylhydrolase</fullName>
    </submittedName>
</protein>
<dbReference type="CDD" id="cd08983">
    <property type="entry name" value="GH43_Bt3655-like"/>
    <property type="match status" value="1"/>
</dbReference>
<gene>
    <name evidence="8" type="ORF">HW115_08390</name>
</gene>
<organism evidence="8 9">
    <name type="scientific">Oceaniferula marina</name>
    <dbReference type="NCBI Taxonomy" id="2748318"/>
    <lineage>
        <taxon>Bacteria</taxon>
        <taxon>Pseudomonadati</taxon>
        <taxon>Verrucomicrobiota</taxon>
        <taxon>Verrucomicrobiia</taxon>
        <taxon>Verrucomicrobiales</taxon>
        <taxon>Verrucomicrobiaceae</taxon>
        <taxon>Oceaniferula</taxon>
    </lineage>
</organism>
<dbReference type="InterPro" id="IPR006710">
    <property type="entry name" value="Glyco_hydro_43"/>
</dbReference>
<dbReference type="Gene3D" id="2.115.10.20">
    <property type="entry name" value="Glycosyl hydrolase domain, family 43"/>
    <property type="match status" value="2"/>
</dbReference>
<evidence type="ECO:0000256" key="4">
    <source>
        <dbReference type="ARBA" id="ARBA00023295"/>
    </source>
</evidence>
<evidence type="ECO:0000256" key="6">
    <source>
        <dbReference type="PIRSR" id="PIRSR606710-2"/>
    </source>
</evidence>
<evidence type="ECO:0000313" key="9">
    <source>
        <dbReference type="Proteomes" id="UP000557872"/>
    </source>
</evidence>
<comment type="similarity">
    <text evidence="2">Belongs to the glycosyl hydrolase 43 family.</text>
</comment>
<feature type="domain" description="F5/8 type C" evidence="7">
    <location>
        <begin position="824"/>
        <end position="902"/>
    </location>
</feature>
<evidence type="ECO:0000259" key="7">
    <source>
        <dbReference type="PROSITE" id="PS50022"/>
    </source>
</evidence>
<keyword evidence="9" id="KW-1185">Reference proteome</keyword>
<evidence type="ECO:0000256" key="5">
    <source>
        <dbReference type="PIRSR" id="PIRSR606710-1"/>
    </source>
</evidence>
<dbReference type="Proteomes" id="UP000557872">
    <property type="component" value="Unassembled WGS sequence"/>
</dbReference>
<dbReference type="InterPro" id="IPR050727">
    <property type="entry name" value="GH43_arabinanases"/>
</dbReference>
<evidence type="ECO:0000256" key="1">
    <source>
        <dbReference type="ARBA" id="ARBA00004834"/>
    </source>
</evidence>
<feature type="site" description="Important for catalytic activity, responsible for pKa modulation of the active site Glu and correct orientation of both the proton donor and substrate" evidence="6">
    <location>
        <position position="603"/>
    </location>
</feature>
<feature type="active site" description="Proton acceptor" evidence="5">
    <location>
        <position position="494"/>
    </location>
</feature>
<dbReference type="GO" id="GO:0005975">
    <property type="term" value="P:carbohydrate metabolic process"/>
    <property type="evidence" value="ECO:0007669"/>
    <property type="project" value="InterPro"/>
</dbReference>
<proteinExistence type="inferred from homology"/>